<evidence type="ECO:0000256" key="1">
    <source>
        <dbReference type="SAM" id="MobiDB-lite"/>
    </source>
</evidence>
<gene>
    <name evidence="2" type="ORF">A2Z22_02885</name>
</gene>
<feature type="region of interest" description="Disordered" evidence="1">
    <location>
        <begin position="1"/>
        <end position="20"/>
    </location>
</feature>
<dbReference type="EMBL" id="MGFS01000028">
    <property type="protein sequence ID" value="OGM10807.1"/>
    <property type="molecule type" value="Genomic_DNA"/>
</dbReference>
<accession>A0A1F7X6Z6</accession>
<proteinExistence type="predicted"/>
<evidence type="ECO:0000313" key="2">
    <source>
        <dbReference type="EMBL" id="OGM10807.1"/>
    </source>
</evidence>
<dbReference type="AlphaFoldDB" id="A0A1F7X6Z6"/>
<organism evidence="2 3">
    <name type="scientific">Candidatus Woesebacteria bacterium RBG_16_34_12</name>
    <dbReference type="NCBI Taxonomy" id="1802480"/>
    <lineage>
        <taxon>Bacteria</taxon>
        <taxon>Candidatus Woeseibacteriota</taxon>
    </lineage>
</organism>
<feature type="compositionally biased region" description="Polar residues" evidence="1">
    <location>
        <begin position="1"/>
        <end position="13"/>
    </location>
</feature>
<sequence>MTESLFQGDTDYNAQAERDRRYQEAYEEAAERFGIEPENLIDLEQFERYERERAERQQYTPEQEVVMKSTHPEEVKLAMRQYSEKMEASITEAPTLDDKYAALRIYWSAINRASALEAGVKDRPIKRFMHYSEDGIVLSNLIPEPQKPKVLVSEETHNIAQVFTALPKNTPESVLSTLSATLIAANLEIQRRNDERRKRHELELEKYRLDQVRFLKVEARRVPLIDTLREEAELLASRSKMAHQFERYESTGGDANQYAKNFFVPASWHLIPDDFERVFGAGPSYTLPEGSQLTNEERLRSPETRDLGVDIDLAYRAYEVVSLCEDPEAIRELRTRPGWKIIFPKENFDQGYVGEIAEEWTLQKNRAEKGDLAAQKYIAEVRRGLLTKKGDVFARAESVDDIRYIRGVVTQLVGGNKAAEEIAYRTFRIFLAAAQGGAIVYYDEKGQKQYIIEGFPDASDDLTTTVHMGDWMLKNYTNGHPSGPISTCKALEKGDFKLAINTDFLRFASVKTGPDAKGPKRTLHELMWGYPAEKGKPAEKAHKLGELPWQRLPRGKWSAFMYRIFKAAREGKGLRDKLTRIAWDPSELAATDFWKDINKDLNILITPEFVTEGQLQGWGGESVVLNQKVDEMKIRIKSLLWDGINTSTENDSWLNTKGAAGNTTLSGRDTVVGFQKKAGYRDNNGNILP</sequence>
<protein>
    <submittedName>
        <fullName evidence="2">Uncharacterized protein</fullName>
    </submittedName>
</protein>
<comment type="caution">
    <text evidence="2">The sequence shown here is derived from an EMBL/GenBank/DDBJ whole genome shotgun (WGS) entry which is preliminary data.</text>
</comment>
<reference evidence="2 3" key="1">
    <citation type="journal article" date="2016" name="Nat. Commun.">
        <title>Thousands of microbial genomes shed light on interconnected biogeochemical processes in an aquifer system.</title>
        <authorList>
            <person name="Anantharaman K."/>
            <person name="Brown C.T."/>
            <person name="Hug L.A."/>
            <person name="Sharon I."/>
            <person name="Castelle C.J."/>
            <person name="Probst A.J."/>
            <person name="Thomas B.C."/>
            <person name="Singh A."/>
            <person name="Wilkins M.J."/>
            <person name="Karaoz U."/>
            <person name="Brodie E.L."/>
            <person name="Williams K.H."/>
            <person name="Hubbard S.S."/>
            <person name="Banfield J.F."/>
        </authorList>
    </citation>
    <scope>NUCLEOTIDE SEQUENCE [LARGE SCALE GENOMIC DNA]</scope>
</reference>
<dbReference type="Proteomes" id="UP000177053">
    <property type="component" value="Unassembled WGS sequence"/>
</dbReference>
<name>A0A1F7X6Z6_9BACT</name>
<evidence type="ECO:0000313" key="3">
    <source>
        <dbReference type="Proteomes" id="UP000177053"/>
    </source>
</evidence>